<gene>
    <name evidence="1" type="ORF">QR721_06580</name>
</gene>
<dbReference type="EMBL" id="CP129113">
    <property type="protein sequence ID" value="WLV25862.1"/>
    <property type="molecule type" value="Genomic_DNA"/>
</dbReference>
<sequence length="86" mass="10257">MERDQIWDYVMAIRNNVIRSMDPPSDERKEAMLAQRKTVMAFEKQLLKEIDKDEDFESFIKLAIDCALGEYPFDDLVTFYNRICKN</sequence>
<name>A0ABY9KZM9_9BACI</name>
<accession>A0ABY9KZM9</accession>
<dbReference type="Pfam" id="PF17452">
    <property type="entry name" value="YnfE"/>
    <property type="match status" value="1"/>
</dbReference>
<dbReference type="RefSeq" id="WP_348029652.1">
    <property type="nucleotide sequence ID" value="NZ_CP129113.1"/>
</dbReference>
<evidence type="ECO:0000313" key="1">
    <source>
        <dbReference type="EMBL" id="WLV25862.1"/>
    </source>
</evidence>
<protein>
    <submittedName>
        <fullName evidence="1">YnfE family protein</fullName>
    </submittedName>
</protein>
<proteinExistence type="predicted"/>
<evidence type="ECO:0000313" key="2">
    <source>
        <dbReference type="Proteomes" id="UP001180087"/>
    </source>
</evidence>
<dbReference type="Proteomes" id="UP001180087">
    <property type="component" value="Chromosome"/>
</dbReference>
<keyword evidence="2" id="KW-1185">Reference proteome</keyword>
<reference evidence="1" key="1">
    <citation type="submission" date="2023-06" db="EMBL/GenBank/DDBJ databases">
        <title>A Treasure from Seagulls: Isolation and Description of Aciduricobacillus qingdaonensis gen. nov., sp. nov., a Rare Obligately Uric Acid-utilizing Member in the Family Bacillaceae.</title>
        <authorList>
            <person name="Liu W."/>
            <person name="Wang B."/>
        </authorList>
    </citation>
    <scope>NUCLEOTIDE SEQUENCE</scope>
    <source>
        <strain evidence="1">44XB</strain>
    </source>
</reference>
<dbReference type="InterPro" id="IPR020302">
    <property type="entry name" value="YnfE-like"/>
</dbReference>
<organism evidence="1 2">
    <name type="scientific">Aciduricibacillus chroicocephali</name>
    <dbReference type="NCBI Taxonomy" id="3054939"/>
    <lineage>
        <taxon>Bacteria</taxon>
        <taxon>Bacillati</taxon>
        <taxon>Bacillota</taxon>
        <taxon>Bacilli</taxon>
        <taxon>Bacillales</taxon>
        <taxon>Bacillaceae</taxon>
        <taxon>Aciduricibacillus</taxon>
    </lineage>
</organism>